<dbReference type="OrthoDB" id="9761989at2"/>
<dbReference type="KEGG" id="osg:BST96_02725"/>
<dbReference type="GO" id="GO:0016878">
    <property type="term" value="F:acid-thiol ligase activity"/>
    <property type="evidence" value="ECO:0007669"/>
    <property type="project" value="UniProtKB-ARBA"/>
</dbReference>
<feature type="domain" description="AMP-dependent synthetase/ligase" evidence="3">
    <location>
        <begin position="12"/>
        <end position="370"/>
    </location>
</feature>
<comment type="similarity">
    <text evidence="1">Belongs to the ATP-dependent AMP-binding enzyme family.</text>
</comment>
<dbReference type="NCBIfam" id="NF004837">
    <property type="entry name" value="PRK06187.1"/>
    <property type="match status" value="1"/>
</dbReference>
<dbReference type="RefSeq" id="WP_085757211.1">
    <property type="nucleotide sequence ID" value="NZ_CP019343.1"/>
</dbReference>
<evidence type="ECO:0000259" key="3">
    <source>
        <dbReference type="Pfam" id="PF00501"/>
    </source>
</evidence>
<dbReference type="PANTHER" id="PTHR43767:SF1">
    <property type="entry name" value="NONRIBOSOMAL PEPTIDE SYNTHASE PES1 (EUROFUNG)-RELATED"/>
    <property type="match status" value="1"/>
</dbReference>
<protein>
    <submittedName>
        <fullName evidence="5">Acyl-CoA synthase</fullName>
    </submittedName>
</protein>
<dbReference type="Pfam" id="PF13193">
    <property type="entry name" value="AMP-binding_C"/>
    <property type="match status" value="1"/>
</dbReference>
<dbReference type="InterPro" id="IPR000873">
    <property type="entry name" value="AMP-dep_synth/lig_dom"/>
</dbReference>
<keyword evidence="2" id="KW-0436">Ligase</keyword>
<dbReference type="InterPro" id="IPR025110">
    <property type="entry name" value="AMP-bd_C"/>
</dbReference>
<evidence type="ECO:0000259" key="4">
    <source>
        <dbReference type="Pfam" id="PF13193"/>
    </source>
</evidence>
<dbReference type="EMBL" id="CP019343">
    <property type="protein sequence ID" value="ARN73113.1"/>
    <property type="molecule type" value="Genomic_DNA"/>
</dbReference>
<name>A0A1X9NGH2_9GAMM</name>
<dbReference type="Proteomes" id="UP000193450">
    <property type="component" value="Chromosome"/>
</dbReference>
<dbReference type="PANTHER" id="PTHR43767">
    <property type="entry name" value="LONG-CHAIN-FATTY-ACID--COA LIGASE"/>
    <property type="match status" value="1"/>
</dbReference>
<dbReference type="Pfam" id="PF00501">
    <property type="entry name" value="AMP-binding"/>
    <property type="match status" value="1"/>
</dbReference>
<evidence type="ECO:0000256" key="1">
    <source>
        <dbReference type="ARBA" id="ARBA00006432"/>
    </source>
</evidence>
<keyword evidence="6" id="KW-1185">Reference proteome</keyword>
<evidence type="ECO:0000313" key="6">
    <source>
        <dbReference type="Proteomes" id="UP000193450"/>
    </source>
</evidence>
<dbReference type="PROSITE" id="PS00455">
    <property type="entry name" value="AMP_BINDING"/>
    <property type="match status" value="1"/>
</dbReference>
<dbReference type="InterPro" id="IPR050237">
    <property type="entry name" value="ATP-dep_AMP-bd_enzyme"/>
</dbReference>
<dbReference type="SUPFAM" id="SSF56801">
    <property type="entry name" value="Acetyl-CoA synthetase-like"/>
    <property type="match status" value="1"/>
</dbReference>
<accession>A0A1X9NGH2</accession>
<dbReference type="Gene3D" id="3.30.300.30">
    <property type="match status" value="1"/>
</dbReference>
<gene>
    <name evidence="5" type="ORF">BST96_02725</name>
</gene>
<dbReference type="AlphaFoldDB" id="A0A1X9NGH2"/>
<dbReference type="STRING" id="716816.BST96_02725"/>
<dbReference type="InterPro" id="IPR045851">
    <property type="entry name" value="AMP-bd_C_sf"/>
</dbReference>
<sequence>MQQNAIAHIITDSAQRFGDKTALIIGDQRFSYARLEALSNQVANSLMASGVSTGDRVTLYGANAWEWVVSYYGVLKTGAVVNPINVMLTPEEVEFVVADCGAKAIIASKEKGLPLIGLESRSTVEKLILYGDDIPAEAIAFEQLIEGASETFTSPAIDTDALSTICYTSGTTGKPKGAMLSHKAVITNFMMTALMHGRCESDVFVTALPCPHVYGNVVMSGCFQSGGTLVLHSTFDPEQILESIETYRATVFDGVPTMYMYMLESPTLEQRDLSAMRLCAVGGQAMPLAKMKQVETRFACPLVELWGMTELAGLGTTFAHNGDYRHGSIGVSLPYTQAKIISTEDPSAEIPNGEIGELSIKGPMVMQGYFGNEAGTREVLSDDGWLRTGDVARIDDKGFITIVDRIKDMILTAGYNIYPAELENTIAAHPDVALVAVGPIPDELKGELAKAYIVLKQGAKPTGEEIISFCREHLAAYKVPRAVQFVDDVPKTSTGKIMRRELIGLHEAQQ</sequence>
<dbReference type="FunFam" id="3.30.300.30:FF:000008">
    <property type="entry name" value="2,3-dihydroxybenzoate-AMP ligase"/>
    <property type="match status" value="1"/>
</dbReference>
<evidence type="ECO:0000256" key="2">
    <source>
        <dbReference type="ARBA" id="ARBA00022598"/>
    </source>
</evidence>
<feature type="domain" description="AMP-binding enzyme C-terminal" evidence="4">
    <location>
        <begin position="421"/>
        <end position="496"/>
    </location>
</feature>
<organism evidence="5 6">
    <name type="scientific">Oceanicoccus sagamiensis</name>
    <dbReference type="NCBI Taxonomy" id="716816"/>
    <lineage>
        <taxon>Bacteria</taxon>
        <taxon>Pseudomonadati</taxon>
        <taxon>Pseudomonadota</taxon>
        <taxon>Gammaproteobacteria</taxon>
        <taxon>Cellvibrionales</taxon>
        <taxon>Spongiibacteraceae</taxon>
        <taxon>Oceanicoccus</taxon>
    </lineage>
</organism>
<dbReference type="InterPro" id="IPR042099">
    <property type="entry name" value="ANL_N_sf"/>
</dbReference>
<reference evidence="5 6" key="1">
    <citation type="submission" date="2016-11" db="EMBL/GenBank/DDBJ databases">
        <title>Trade-off between light-utilization and light-protection in marine flavobacteria.</title>
        <authorList>
            <person name="Kumagai Y."/>
        </authorList>
    </citation>
    <scope>NUCLEOTIDE SEQUENCE [LARGE SCALE GENOMIC DNA]</scope>
    <source>
        <strain evidence="5 6">NBRC 107125</strain>
    </source>
</reference>
<proteinExistence type="inferred from homology"/>
<evidence type="ECO:0000313" key="5">
    <source>
        <dbReference type="EMBL" id="ARN73113.1"/>
    </source>
</evidence>
<dbReference type="InterPro" id="IPR020845">
    <property type="entry name" value="AMP-binding_CS"/>
</dbReference>
<dbReference type="Gene3D" id="3.40.50.12780">
    <property type="entry name" value="N-terminal domain of ligase-like"/>
    <property type="match status" value="1"/>
</dbReference>